<evidence type="ECO:0008006" key="3">
    <source>
        <dbReference type="Google" id="ProtNLM"/>
    </source>
</evidence>
<protein>
    <recommendedName>
        <fullName evidence="3">20S proteasome, alpha and beta subunits</fullName>
    </recommendedName>
</protein>
<gene>
    <name evidence="1" type="ORF">SAMN02745123_01788</name>
</gene>
<dbReference type="Proteomes" id="UP000183997">
    <property type="component" value="Unassembled WGS sequence"/>
</dbReference>
<keyword evidence="2" id="KW-1185">Reference proteome</keyword>
<proteinExistence type="predicted"/>
<sequence length="238" mass="27517">MTVVISYVSDSFSIIATDTRVIETAFGKVEQTDDNQKLYDLKNMGWCAGAGQGDFIEDFKRSLDNIDIPVSSEIRNLFNRTIENAYTKSPLFIEEIDNSVIAFSCFSIDENNLKVGFLCKKFLDHASAKDIDVLFFKNNTISIIYPSDYLDRPDMMESLEERYTLSFKTNQDKSKILNIITKIFEEICFNSSYVSRACDIGFQCYQPEGIYKTRLKDDISRIRKIAIDEYLKYLRQTK</sequence>
<name>A0A1M6SBU8_9FIRM</name>
<dbReference type="STRING" id="1121421.SAMN02745123_01788"/>
<accession>A0A1M6SBU8</accession>
<organism evidence="1 2">
    <name type="scientific">Desulforamulus aeronauticus DSM 10349</name>
    <dbReference type="NCBI Taxonomy" id="1121421"/>
    <lineage>
        <taxon>Bacteria</taxon>
        <taxon>Bacillati</taxon>
        <taxon>Bacillota</taxon>
        <taxon>Clostridia</taxon>
        <taxon>Eubacteriales</taxon>
        <taxon>Peptococcaceae</taxon>
        <taxon>Desulforamulus</taxon>
    </lineage>
</organism>
<evidence type="ECO:0000313" key="1">
    <source>
        <dbReference type="EMBL" id="SHK42099.1"/>
    </source>
</evidence>
<evidence type="ECO:0000313" key="2">
    <source>
        <dbReference type="Proteomes" id="UP000183997"/>
    </source>
</evidence>
<dbReference type="RefSeq" id="WP_072913281.1">
    <property type="nucleotide sequence ID" value="NZ_FRAR01000013.1"/>
</dbReference>
<dbReference type="EMBL" id="FRAR01000013">
    <property type="protein sequence ID" value="SHK42099.1"/>
    <property type="molecule type" value="Genomic_DNA"/>
</dbReference>
<reference evidence="2" key="1">
    <citation type="submission" date="2016-11" db="EMBL/GenBank/DDBJ databases">
        <authorList>
            <person name="Varghese N."/>
            <person name="Submissions S."/>
        </authorList>
    </citation>
    <scope>NUCLEOTIDE SEQUENCE [LARGE SCALE GENOMIC DNA]</scope>
    <source>
        <strain evidence="2">DSM 10349</strain>
    </source>
</reference>
<dbReference type="OrthoDB" id="2970411at2"/>
<dbReference type="AlphaFoldDB" id="A0A1M6SBU8"/>